<organism evidence="1 2">
    <name type="scientific">Coffea canephora</name>
    <name type="common">Robusta coffee</name>
    <dbReference type="NCBI Taxonomy" id="49390"/>
    <lineage>
        <taxon>Eukaryota</taxon>
        <taxon>Viridiplantae</taxon>
        <taxon>Streptophyta</taxon>
        <taxon>Embryophyta</taxon>
        <taxon>Tracheophyta</taxon>
        <taxon>Spermatophyta</taxon>
        <taxon>Magnoliopsida</taxon>
        <taxon>eudicotyledons</taxon>
        <taxon>Gunneridae</taxon>
        <taxon>Pentapetalae</taxon>
        <taxon>asterids</taxon>
        <taxon>lamiids</taxon>
        <taxon>Gentianales</taxon>
        <taxon>Rubiaceae</taxon>
        <taxon>Ixoroideae</taxon>
        <taxon>Gardenieae complex</taxon>
        <taxon>Bertiereae - Coffeeae clade</taxon>
        <taxon>Coffeeae</taxon>
        <taxon>Coffea</taxon>
    </lineage>
</organism>
<proteinExistence type="predicted"/>
<dbReference type="EMBL" id="HG739126">
    <property type="protein sequence ID" value="CDP10051.1"/>
    <property type="molecule type" value="Genomic_DNA"/>
</dbReference>
<sequence length="96" mass="11276">MCINRGKKGILRKKIYTNVLVHELCSISQWNCSRHLLFEKLCKPSILLKYRINTIPFRKTVQLNFSFICINEGVLLFSVLLCKKKRLCDDIETETL</sequence>
<evidence type="ECO:0000313" key="2">
    <source>
        <dbReference type="Proteomes" id="UP000295252"/>
    </source>
</evidence>
<dbReference type="InParanoid" id="A0A068UNM6"/>
<reference evidence="2" key="1">
    <citation type="journal article" date="2014" name="Science">
        <title>The coffee genome provides insight into the convergent evolution of caffeine biosynthesis.</title>
        <authorList>
            <person name="Denoeud F."/>
            <person name="Carretero-Paulet L."/>
            <person name="Dereeper A."/>
            <person name="Droc G."/>
            <person name="Guyot R."/>
            <person name="Pietrella M."/>
            <person name="Zheng C."/>
            <person name="Alberti A."/>
            <person name="Anthony F."/>
            <person name="Aprea G."/>
            <person name="Aury J.M."/>
            <person name="Bento P."/>
            <person name="Bernard M."/>
            <person name="Bocs S."/>
            <person name="Campa C."/>
            <person name="Cenci A."/>
            <person name="Combes M.C."/>
            <person name="Crouzillat D."/>
            <person name="Da Silva C."/>
            <person name="Daddiego L."/>
            <person name="De Bellis F."/>
            <person name="Dussert S."/>
            <person name="Garsmeur O."/>
            <person name="Gayraud T."/>
            <person name="Guignon V."/>
            <person name="Jahn K."/>
            <person name="Jamilloux V."/>
            <person name="Joet T."/>
            <person name="Labadie K."/>
            <person name="Lan T."/>
            <person name="Leclercq J."/>
            <person name="Lepelley M."/>
            <person name="Leroy T."/>
            <person name="Li L.T."/>
            <person name="Librado P."/>
            <person name="Lopez L."/>
            <person name="Munoz A."/>
            <person name="Noel B."/>
            <person name="Pallavicini A."/>
            <person name="Perrotta G."/>
            <person name="Poncet V."/>
            <person name="Pot D."/>
            <person name="Priyono X."/>
            <person name="Rigoreau M."/>
            <person name="Rouard M."/>
            <person name="Rozas J."/>
            <person name="Tranchant-Dubreuil C."/>
            <person name="VanBuren R."/>
            <person name="Zhang Q."/>
            <person name="Andrade A.C."/>
            <person name="Argout X."/>
            <person name="Bertrand B."/>
            <person name="de Kochko A."/>
            <person name="Graziosi G."/>
            <person name="Henry R.J."/>
            <person name="Jayarama X."/>
            <person name="Ming R."/>
            <person name="Nagai C."/>
            <person name="Rounsley S."/>
            <person name="Sankoff D."/>
            <person name="Giuliano G."/>
            <person name="Albert V.A."/>
            <person name="Wincker P."/>
            <person name="Lashermes P."/>
        </authorList>
    </citation>
    <scope>NUCLEOTIDE SEQUENCE [LARGE SCALE GENOMIC DNA]</scope>
    <source>
        <strain evidence="2">cv. DH200-94</strain>
    </source>
</reference>
<name>A0A068UNM6_COFCA</name>
<gene>
    <name evidence="1" type="ORF">GSCOC_T00030631001</name>
</gene>
<dbReference type="Gramene" id="CDP10051">
    <property type="protein sequence ID" value="CDP10051"/>
    <property type="gene ID" value="GSCOC_T00030631001"/>
</dbReference>
<evidence type="ECO:0000313" key="1">
    <source>
        <dbReference type="EMBL" id="CDP10051.1"/>
    </source>
</evidence>
<dbReference type="AlphaFoldDB" id="A0A068UNM6"/>
<protein>
    <submittedName>
        <fullName evidence="1">Uncharacterized protein</fullName>
    </submittedName>
</protein>
<dbReference type="Proteomes" id="UP000295252">
    <property type="component" value="Chromosome V"/>
</dbReference>
<accession>A0A068UNM6</accession>
<keyword evidence="2" id="KW-1185">Reference proteome</keyword>